<feature type="transmembrane region" description="Helical" evidence="1">
    <location>
        <begin position="202"/>
        <end position="219"/>
    </location>
</feature>
<feature type="transmembrane region" description="Helical" evidence="1">
    <location>
        <begin position="92"/>
        <end position="112"/>
    </location>
</feature>
<comment type="caution">
    <text evidence="2">The sequence shown here is derived from an EMBL/GenBank/DDBJ whole genome shotgun (WGS) entry which is preliminary data.</text>
</comment>
<keyword evidence="1" id="KW-0472">Membrane</keyword>
<dbReference type="PANTHER" id="PTHR37314">
    <property type="entry name" value="SLR0142 PROTEIN"/>
    <property type="match status" value="1"/>
</dbReference>
<dbReference type="eggNOG" id="COG3619">
    <property type="taxonomic scope" value="Bacteria"/>
</dbReference>
<dbReference type="GeneID" id="86821360"/>
<feature type="transmembrane region" description="Helical" evidence="1">
    <location>
        <begin position="60"/>
        <end position="80"/>
    </location>
</feature>
<keyword evidence="3" id="KW-1185">Reference proteome</keyword>
<gene>
    <name evidence="2" type="ORF">RUMHYD_00881</name>
</gene>
<dbReference type="Proteomes" id="UP000003100">
    <property type="component" value="Unassembled WGS sequence"/>
</dbReference>
<evidence type="ECO:0000313" key="3">
    <source>
        <dbReference type="Proteomes" id="UP000003100"/>
    </source>
</evidence>
<evidence type="ECO:0000313" key="2">
    <source>
        <dbReference type="EMBL" id="EEG50174.1"/>
    </source>
</evidence>
<feature type="transmembrane region" description="Helical" evidence="1">
    <location>
        <begin position="174"/>
        <end position="196"/>
    </location>
</feature>
<evidence type="ECO:0008006" key="4">
    <source>
        <dbReference type="Google" id="ProtNLM"/>
    </source>
</evidence>
<dbReference type="HOGENOM" id="CLU_079303_0_0_9"/>
<dbReference type="PANTHER" id="PTHR37314:SF4">
    <property type="entry name" value="UPF0700 TRANSMEMBRANE PROTEIN YOAK"/>
    <property type="match status" value="1"/>
</dbReference>
<evidence type="ECO:0000256" key="1">
    <source>
        <dbReference type="SAM" id="Phobius"/>
    </source>
</evidence>
<dbReference type="PATRIC" id="fig|476272.21.peg.3888"/>
<sequence>MNKTAWQKSESMEMGILLALTGGILDAYTYLTRGGVFANAQTGNIVLLGVYLAQGEYSRAARYVIPIAAFAVGVIIAELIKQRFKTQGNTAFHWRQIVILIEVILLAGVAFLPQSMNMLANVMVSFICSLQVQTFRKIHQITCATTMCTGNLRSGTEAIYRYFRTGDVQMRQKGLGYLGVDLVFLIGAAAGTVGAFWWREKAVFVSCLLLILAFLVMFFQEGENN</sequence>
<organism evidence="2 3">
    <name type="scientific">Blautia hydrogenotrophica (strain DSM 10507 / JCM 14656 / S5a33)</name>
    <name type="common">Ruminococcus hydrogenotrophicus</name>
    <dbReference type="NCBI Taxonomy" id="476272"/>
    <lineage>
        <taxon>Bacteria</taxon>
        <taxon>Bacillati</taxon>
        <taxon>Bacillota</taxon>
        <taxon>Clostridia</taxon>
        <taxon>Lachnospirales</taxon>
        <taxon>Lachnospiraceae</taxon>
        <taxon>Blautia</taxon>
    </lineage>
</organism>
<proteinExistence type="predicted"/>
<protein>
    <recommendedName>
        <fullName evidence="4">DUF1275 domain-containing protein</fullName>
    </recommendedName>
</protein>
<dbReference type="RefSeq" id="WP_005946450.1">
    <property type="nucleotide sequence ID" value="NZ_CP136423.1"/>
</dbReference>
<reference evidence="2 3" key="1">
    <citation type="submission" date="2009-01" db="EMBL/GenBank/DDBJ databases">
        <authorList>
            <person name="Fulton L."/>
            <person name="Clifton S."/>
            <person name="Fulton B."/>
            <person name="Xu J."/>
            <person name="Minx P."/>
            <person name="Pepin K.H."/>
            <person name="Johnson M."/>
            <person name="Bhonagiri V."/>
            <person name="Nash W.E."/>
            <person name="Mardis E.R."/>
            <person name="Wilson R.K."/>
        </authorList>
    </citation>
    <scope>NUCLEOTIDE SEQUENCE [LARGE SCALE GENOMIC DNA]</scope>
    <source>
        <strain evidence="3">DSM 10507 / JCM 14656 / S5a33</strain>
    </source>
</reference>
<reference evidence="2 3" key="2">
    <citation type="submission" date="2009-02" db="EMBL/GenBank/DDBJ databases">
        <title>Draft genome sequence of Blautia hydrogenotrophica DSM 10507 (Ruminococcus hydrogenotrophicus DSM 10507).</title>
        <authorList>
            <person name="Sudarsanam P."/>
            <person name="Ley R."/>
            <person name="Guruge J."/>
            <person name="Turnbaugh P.J."/>
            <person name="Mahowald M."/>
            <person name="Liep D."/>
            <person name="Gordon J."/>
        </authorList>
    </citation>
    <scope>NUCLEOTIDE SEQUENCE [LARGE SCALE GENOMIC DNA]</scope>
    <source>
        <strain evidence="3">DSM 10507 / JCM 14656 / S5a33</strain>
    </source>
</reference>
<accession>C0CJ63</accession>
<dbReference type="EMBL" id="ACBZ01000038">
    <property type="protein sequence ID" value="EEG50174.1"/>
    <property type="molecule type" value="Genomic_DNA"/>
</dbReference>
<dbReference type="AlphaFoldDB" id="C0CJ63"/>
<keyword evidence="1" id="KW-0812">Transmembrane</keyword>
<dbReference type="Pfam" id="PF06912">
    <property type="entry name" value="DUF1275"/>
    <property type="match status" value="1"/>
</dbReference>
<dbReference type="InterPro" id="IPR010699">
    <property type="entry name" value="DUF1275"/>
</dbReference>
<name>C0CJ63_BLAHS</name>
<feature type="transmembrane region" description="Helical" evidence="1">
    <location>
        <begin position="12"/>
        <end position="31"/>
    </location>
</feature>
<keyword evidence="1" id="KW-1133">Transmembrane helix</keyword>